<dbReference type="RefSeq" id="WP_146573076.1">
    <property type="nucleotide sequence ID" value="NZ_CP042306.1"/>
</dbReference>
<reference evidence="1 2" key="1">
    <citation type="submission" date="2019-07" db="EMBL/GenBank/DDBJ databases">
        <title>Full genome sequence of Sphingomonas sp. 4R-6-7(HKS19).</title>
        <authorList>
            <person name="Im W.-T."/>
        </authorList>
    </citation>
    <scope>NUCLEOTIDE SEQUENCE [LARGE SCALE GENOMIC DNA]</scope>
    <source>
        <strain evidence="1 2">HKS19</strain>
    </source>
</reference>
<gene>
    <name evidence="1" type="ORF">FPZ24_14285</name>
</gene>
<evidence type="ECO:0000313" key="1">
    <source>
        <dbReference type="EMBL" id="QDZ08494.1"/>
    </source>
</evidence>
<protein>
    <submittedName>
        <fullName evidence="1">Uncharacterized protein</fullName>
    </submittedName>
</protein>
<proteinExistence type="predicted"/>
<accession>A0A5B8LLP5</accession>
<sequence>MRIPRDRLIFLGLVALDEVMRGCATAPAKPTPALRVVLAMLYQLSDGRDRRVFVEVWRTCRLAPSERLTEYMANHIRTTELRKCWNRICTTLEVEQTDDLARRLAAARPRETEREAMARIIREQGEAERVWKAHRRQKQQCTITG</sequence>
<dbReference type="KEGG" id="spai:FPZ24_14285"/>
<dbReference type="OrthoDB" id="7559352at2"/>
<dbReference type="Proteomes" id="UP000315673">
    <property type="component" value="Chromosome"/>
</dbReference>
<dbReference type="AlphaFoldDB" id="A0A5B8LLP5"/>
<evidence type="ECO:0000313" key="2">
    <source>
        <dbReference type="Proteomes" id="UP000315673"/>
    </source>
</evidence>
<organism evidence="1 2">
    <name type="scientific">Sphingomonas panacisoli</name>
    <dbReference type="NCBI Taxonomy" id="1813879"/>
    <lineage>
        <taxon>Bacteria</taxon>
        <taxon>Pseudomonadati</taxon>
        <taxon>Pseudomonadota</taxon>
        <taxon>Alphaproteobacteria</taxon>
        <taxon>Sphingomonadales</taxon>
        <taxon>Sphingomonadaceae</taxon>
        <taxon>Sphingomonas</taxon>
    </lineage>
</organism>
<dbReference type="EMBL" id="CP042306">
    <property type="protein sequence ID" value="QDZ08494.1"/>
    <property type="molecule type" value="Genomic_DNA"/>
</dbReference>
<keyword evidence="2" id="KW-1185">Reference proteome</keyword>
<name>A0A5B8LLP5_9SPHN</name>